<dbReference type="PANTHER" id="PTHR43068:SF1">
    <property type="entry name" value="SLR1854 PROTEIN"/>
    <property type="match status" value="1"/>
</dbReference>
<dbReference type="Pfam" id="PF17124">
    <property type="entry name" value="ThiJ_like"/>
    <property type="match status" value="1"/>
</dbReference>
<name>A0A1H1YZZ4_9PSED</name>
<dbReference type="GeneID" id="300209609"/>
<proteinExistence type="predicted"/>
<gene>
    <name evidence="1" type="ORF">SAMN05216598_4734</name>
</gene>
<dbReference type="RefSeq" id="WP_090209391.1">
    <property type="nucleotide sequence ID" value="NZ_LT629777.1"/>
</dbReference>
<dbReference type="SUPFAM" id="SSF52317">
    <property type="entry name" value="Class I glutamine amidotransferase-like"/>
    <property type="match status" value="1"/>
</dbReference>
<reference evidence="2" key="1">
    <citation type="submission" date="2016-10" db="EMBL/GenBank/DDBJ databases">
        <authorList>
            <person name="Varghese N."/>
            <person name="Submissions S."/>
        </authorList>
    </citation>
    <scope>NUCLEOTIDE SEQUENCE [LARGE SCALE GENOMIC DNA]</scope>
    <source>
        <strain evidence="2">ATCC 23835</strain>
    </source>
</reference>
<dbReference type="Proteomes" id="UP000199524">
    <property type="component" value="Chromosome I"/>
</dbReference>
<dbReference type="AlphaFoldDB" id="A0A1H1YZZ4"/>
<dbReference type="PANTHER" id="PTHR43068">
    <property type="entry name" value="SLR1854 PROTEIN"/>
    <property type="match status" value="1"/>
</dbReference>
<dbReference type="InterPro" id="IPR032633">
    <property type="entry name" value="ThiJ-like"/>
</dbReference>
<protein>
    <submittedName>
        <fullName evidence="1">ThiJ/PfpI family-like</fullName>
    </submittedName>
</protein>
<evidence type="ECO:0000313" key="1">
    <source>
        <dbReference type="EMBL" id="SDT26983.1"/>
    </source>
</evidence>
<dbReference type="InterPro" id="IPR029062">
    <property type="entry name" value="Class_I_gatase-like"/>
</dbReference>
<sequence length="262" mass="28946">MILVLLPHCDYDPTESSVPWQYLHRAGIEVRFATPQGTVAHADPRLVEGGFGPLNPLLMTRKPDLESYRAMLADPHFQHPLAYADVDPEQFDGLLVPGGHAEGMRSLLESSAAQQIALHFFKTDKPIASVCHGPLLFARTLDPDTARSVLFGRKVTGLLSVTMELAAWLITAPWLGRYYRTYPQTVESEIKAVLASPTDFISGPPALLRDSASKPERGFTVRDVNLLTARWPGDCHRLAAQWLKILKEPRTLQVSSGTNGSR</sequence>
<keyword evidence="2" id="KW-1185">Reference proteome</keyword>
<accession>A0A1H1YZZ4</accession>
<organism evidence="1 2">
    <name type="scientific">Pseudomonas asplenii</name>
    <dbReference type="NCBI Taxonomy" id="53407"/>
    <lineage>
        <taxon>Bacteria</taxon>
        <taxon>Pseudomonadati</taxon>
        <taxon>Pseudomonadota</taxon>
        <taxon>Gammaproteobacteria</taxon>
        <taxon>Pseudomonadales</taxon>
        <taxon>Pseudomonadaceae</taxon>
        <taxon>Pseudomonas</taxon>
    </lineage>
</organism>
<evidence type="ECO:0000313" key="2">
    <source>
        <dbReference type="Proteomes" id="UP000199524"/>
    </source>
</evidence>
<dbReference type="EMBL" id="LT629777">
    <property type="protein sequence ID" value="SDT26983.1"/>
    <property type="molecule type" value="Genomic_DNA"/>
</dbReference>
<dbReference type="Gene3D" id="3.40.50.880">
    <property type="match status" value="1"/>
</dbReference>